<feature type="chain" id="PRO_5042852520" evidence="1">
    <location>
        <begin position="21"/>
        <end position="136"/>
    </location>
</feature>
<evidence type="ECO:0000313" key="3">
    <source>
        <dbReference type="Proteomes" id="UP001246473"/>
    </source>
</evidence>
<proteinExistence type="predicted"/>
<protein>
    <submittedName>
        <fullName evidence="2">Uncharacterized protein</fullName>
    </submittedName>
</protein>
<feature type="signal peptide" evidence="1">
    <location>
        <begin position="1"/>
        <end position="20"/>
    </location>
</feature>
<dbReference type="AlphaFoldDB" id="A0AAP5UW55"/>
<reference evidence="2" key="1">
    <citation type="submission" date="2022-08" db="EMBL/GenBank/DDBJ databases">
        <authorList>
            <person name="Kim S.-J."/>
        </authorList>
    </citation>
    <scope>NUCLEOTIDE SEQUENCE</scope>
    <source>
        <strain evidence="2">KJ</strain>
    </source>
</reference>
<evidence type="ECO:0000313" key="2">
    <source>
        <dbReference type="EMBL" id="MDT8841033.1"/>
    </source>
</evidence>
<accession>A0AAP5UW55</accession>
<dbReference type="EMBL" id="JANSLM010000011">
    <property type="protein sequence ID" value="MDT8841033.1"/>
    <property type="molecule type" value="Genomic_DNA"/>
</dbReference>
<keyword evidence="1" id="KW-0732">Signal</keyword>
<sequence>MNWKVLLGGFLLGCCFAGVAQQWRLSNADTDIPSAPAIASQPPGNARIIPRIAFLNIAFPPSVTHNHQRTARPVVIFDSLIPYRRAVRAVWPRTARKLDPFGRKPFPSVSTPFFFVYCMPCSAVHSGEEGAIAHYG</sequence>
<dbReference type="RefSeq" id="WP_167440554.1">
    <property type="nucleotide sequence ID" value="NZ_CP099623.1"/>
</dbReference>
<evidence type="ECO:0000256" key="1">
    <source>
        <dbReference type="SAM" id="SignalP"/>
    </source>
</evidence>
<gene>
    <name evidence="2" type="ORF">ParKJ_26745</name>
</gene>
<name>A0AAP5UW55_9BURK</name>
<organism evidence="2 3">
    <name type="scientific">Paraburkholderia fungorum</name>
    <dbReference type="NCBI Taxonomy" id="134537"/>
    <lineage>
        <taxon>Bacteria</taxon>
        <taxon>Pseudomonadati</taxon>
        <taxon>Pseudomonadota</taxon>
        <taxon>Betaproteobacteria</taxon>
        <taxon>Burkholderiales</taxon>
        <taxon>Burkholderiaceae</taxon>
        <taxon>Paraburkholderia</taxon>
    </lineage>
</organism>
<dbReference type="Proteomes" id="UP001246473">
    <property type="component" value="Unassembled WGS sequence"/>
</dbReference>
<comment type="caution">
    <text evidence="2">The sequence shown here is derived from an EMBL/GenBank/DDBJ whole genome shotgun (WGS) entry which is preliminary data.</text>
</comment>